<feature type="transmembrane region" description="Helical" evidence="2">
    <location>
        <begin position="20"/>
        <end position="43"/>
    </location>
</feature>
<accession>A0A3S3Z6V6</accession>
<proteinExistence type="predicted"/>
<keyword evidence="2" id="KW-1133">Transmembrane helix</keyword>
<sequence length="70" mass="7361">MQTTLKKNGERQPRRLRNPLRAAGAIAVAAGMLIGATGCGYSQNWGTTSGGSTTNGTTLNWQYPTPLQAP</sequence>
<keyword evidence="2" id="KW-0812">Transmembrane</keyword>
<organism evidence="3 4">
    <name type="scientific">Labedella phragmitis</name>
    <dbReference type="NCBI Taxonomy" id="2498849"/>
    <lineage>
        <taxon>Bacteria</taxon>
        <taxon>Bacillati</taxon>
        <taxon>Actinomycetota</taxon>
        <taxon>Actinomycetes</taxon>
        <taxon>Micrococcales</taxon>
        <taxon>Microbacteriaceae</taxon>
        <taxon>Labedella</taxon>
    </lineage>
</organism>
<feature type="region of interest" description="Disordered" evidence="1">
    <location>
        <begin position="48"/>
        <end position="70"/>
    </location>
</feature>
<dbReference type="AlphaFoldDB" id="A0A3S3Z6V6"/>
<protein>
    <submittedName>
        <fullName evidence="3">Uncharacterized protein</fullName>
    </submittedName>
</protein>
<evidence type="ECO:0000256" key="1">
    <source>
        <dbReference type="SAM" id="MobiDB-lite"/>
    </source>
</evidence>
<reference evidence="3 4" key="1">
    <citation type="submission" date="2018-12" db="EMBL/GenBank/DDBJ databases">
        <authorList>
            <person name="Li F."/>
        </authorList>
    </citation>
    <scope>NUCLEOTIDE SEQUENCE [LARGE SCALE GENOMIC DNA]</scope>
    <source>
        <strain evidence="3 4">11W25H-1</strain>
    </source>
</reference>
<feature type="compositionally biased region" description="Polar residues" evidence="1">
    <location>
        <begin position="59"/>
        <end position="70"/>
    </location>
</feature>
<dbReference type="EMBL" id="RZNB01000004">
    <property type="protein sequence ID" value="RWZ50004.1"/>
    <property type="molecule type" value="Genomic_DNA"/>
</dbReference>
<comment type="caution">
    <text evidence="3">The sequence shown here is derived from an EMBL/GenBank/DDBJ whole genome shotgun (WGS) entry which is preliminary data.</text>
</comment>
<gene>
    <name evidence="3" type="ORF">ELQ90_11715</name>
</gene>
<name>A0A3S3Z6V6_9MICO</name>
<evidence type="ECO:0000256" key="2">
    <source>
        <dbReference type="SAM" id="Phobius"/>
    </source>
</evidence>
<evidence type="ECO:0000313" key="3">
    <source>
        <dbReference type="EMBL" id="RWZ50004.1"/>
    </source>
</evidence>
<evidence type="ECO:0000313" key="4">
    <source>
        <dbReference type="Proteomes" id="UP000288547"/>
    </source>
</evidence>
<feature type="compositionally biased region" description="Low complexity" evidence="1">
    <location>
        <begin position="48"/>
        <end position="58"/>
    </location>
</feature>
<keyword evidence="4" id="KW-1185">Reference proteome</keyword>
<dbReference type="Proteomes" id="UP000288547">
    <property type="component" value="Unassembled WGS sequence"/>
</dbReference>
<keyword evidence="2" id="KW-0472">Membrane</keyword>
<dbReference type="RefSeq" id="WP_128495458.1">
    <property type="nucleotide sequence ID" value="NZ_RZNB01000004.1"/>
</dbReference>